<feature type="region of interest" description="Disordered" evidence="2">
    <location>
        <begin position="799"/>
        <end position="1164"/>
    </location>
</feature>
<feature type="compositionally biased region" description="Basic and acidic residues" evidence="2">
    <location>
        <begin position="239"/>
        <end position="249"/>
    </location>
</feature>
<dbReference type="Gene3D" id="3.30.70.330">
    <property type="match status" value="1"/>
</dbReference>
<reference evidence="4" key="1">
    <citation type="submission" date="2021-03" db="EMBL/GenBank/DDBJ databases">
        <authorList>
            <person name="Tagirdzhanova G."/>
        </authorList>
    </citation>
    <scope>NUCLEOTIDE SEQUENCE</scope>
</reference>
<dbReference type="Proteomes" id="UP000664534">
    <property type="component" value="Unassembled WGS sequence"/>
</dbReference>
<feature type="region of interest" description="Disordered" evidence="2">
    <location>
        <begin position="196"/>
        <end position="326"/>
    </location>
</feature>
<dbReference type="GO" id="GO:0003723">
    <property type="term" value="F:RNA binding"/>
    <property type="evidence" value="ECO:0007669"/>
    <property type="project" value="UniProtKB-UniRule"/>
</dbReference>
<organism evidence="4 5">
    <name type="scientific">Imshaugia aleurites</name>
    <dbReference type="NCBI Taxonomy" id="172621"/>
    <lineage>
        <taxon>Eukaryota</taxon>
        <taxon>Fungi</taxon>
        <taxon>Dikarya</taxon>
        <taxon>Ascomycota</taxon>
        <taxon>Pezizomycotina</taxon>
        <taxon>Lecanoromycetes</taxon>
        <taxon>OSLEUM clade</taxon>
        <taxon>Lecanoromycetidae</taxon>
        <taxon>Lecanorales</taxon>
        <taxon>Lecanorineae</taxon>
        <taxon>Parmeliaceae</taxon>
        <taxon>Imshaugia</taxon>
    </lineage>
</organism>
<evidence type="ECO:0000313" key="5">
    <source>
        <dbReference type="Proteomes" id="UP000664534"/>
    </source>
</evidence>
<feature type="compositionally biased region" description="Polar residues" evidence="2">
    <location>
        <begin position="1021"/>
        <end position="1034"/>
    </location>
</feature>
<proteinExistence type="predicted"/>
<feature type="compositionally biased region" description="Basic residues" evidence="2">
    <location>
        <begin position="704"/>
        <end position="716"/>
    </location>
</feature>
<comment type="caution">
    <text evidence="4">The sequence shown here is derived from an EMBL/GenBank/DDBJ whole genome shotgun (WGS) entry which is preliminary data.</text>
</comment>
<evidence type="ECO:0000313" key="4">
    <source>
        <dbReference type="EMBL" id="CAF9922261.1"/>
    </source>
</evidence>
<dbReference type="FunFam" id="3.30.70.330:FF:000257">
    <property type="entry name" value="CCR4-NOT core complex subunit Not4"/>
    <property type="match status" value="1"/>
</dbReference>
<feature type="compositionally biased region" description="Pro residues" evidence="2">
    <location>
        <begin position="810"/>
        <end position="825"/>
    </location>
</feature>
<feature type="compositionally biased region" description="Basic and acidic residues" evidence="2">
    <location>
        <begin position="1054"/>
        <end position="1080"/>
    </location>
</feature>
<feature type="compositionally biased region" description="Low complexity" evidence="2">
    <location>
        <begin position="1151"/>
        <end position="1163"/>
    </location>
</feature>
<feature type="region of interest" description="Disordered" evidence="2">
    <location>
        <begin position="696"/>
        <end position="727"/>
    </location>
</feature>
<feature type="compositionally biased region" description="Polar residues" evidence="2">
    <location>
        <begin position="459"/>
        <end position="472"/>
    </location>
</feature>
<gene>
    <name evidence="4" type="primary">NOT4</name>
    <name evidence="4" type="ORF">IMSHALPRED_005639</name>
</gene>
<dbReference type="PANTHER" id="PTHR12603:SF0">
    <property type="entry name" value="CCR4-NOT TRANSCRIPTION COMPLEX SUBUNIT 4"/>
    <property type="match status" value="1"/>
</dbReference>
<feature type="compositionally biased region" description="Polar residues" evidence="2">
    <location>
        <begin position="846"/>
        <end position="863"/>
    </location>
</feature>
<accession>A0A8H3FCS7</accession>
<dbReference type="GO" id="GO:0016567">
    <property type="term" value="P:protein ubiquitination"/>
    <property type="evidence" value="ECO:0007669"/>
    <property type="project" value="TreeGrafter"/>
</dbReference>
<dbReference type="SMART" id="SM00361">
    <property type="entry name" value="RRM_1"/>
    <property type="match status" value="1"/>
</dbReference>
<protein>
    <submittedName>
        <fullName evidence="4">Transcriptional repressor proteinral negative regulator of transcription subunit 4</fullName>
    </submittedName>
</protein>
<feature type="compositionally biased region" description="Low complexity" evidence="2">
    <location>
        <begin position="202"/>
        <end position="214"/>
    </location>
</feature>
<dbReference type="GO" id="GO:0030014">
    <property type="term" value="C:CCR4-NOT complex"/>
    <property type="evidence" value="ECO:0007669"/>
    <property type="project" value="InterPro"/>
</dbReference>
<evidence type="ECO:0000259" key="3">
    <source>
        <dbReference type="PROSITE" id="PS50102"/>
    </source>
</evidence>
<dbReference type="SUPFAM" id="SSF54928">
    <property type="entry name" value="RNA-binding domain, RBD"/>
    <property type="match status" value="1"/>
</dbReference>
<evidence type="ECO:0000256" key="1">
    <source>
        <dbReference type="PROSITE-ProRule" id="PRU00176"/>
    </source>
</evidence>
<sequence>MNGLCPACRRPYDDQSIEWKIVSPEEQKADIALQARKKAMARKKESEQRQVETLNRKNLAGIRVVQKNLVYVVGLSQKSSEEEFLRTLRGPQYFGQYGKITKIVVSKAKEGQNNSNNSHNSIGVYVTFENRDDAAKCIAAVDGSQNAERTLRAQYGTTKYCSAFLRNETCGNRNCTFLHETGEDNDSFSRADLSSMNALSTQRPAQQPSSSRPYQQPPQLQPPHQQAPQSISAGSQAAARDEAMSRSDSGDGSALPSSASWAAKNAQNESTRSSKPASVTASSPVITNPSVPVQSAEIRQAPSEPPPPDPTSSTQSQVITLQPAPLKPPFFLEPAMKTLANSSFKFVFDRSRFTEEDLKEIDTYPPLFDDHVGRVRYRIAKEQEQERQKQEEERNVIGAMSATEDEEAPASGSLQLGGEPETQDEPNDNSGRMSAQQRSAIQPPFGSSSNFPFGGSNFQASNAAGLTRNLTPQQQHQLSLLRSQSRNQQSPVGNGQFPPGYTSNTSLHHHQQSNPFQMQNQAFNTAQGHSRQASRYTFANDSASASTTVKPAANPQLMAQQAAMMPGNQNKHFQNQQLQSNIHGNHFYSGVQGPPPGLKSSGTPPISGGGMFGQGHGFASAMGGTAGFGGNVGGKNTNDDLMRELLRTRNGSINGQGSDLGKREFKIPFTHQPVTSDAPASSLLSSLYGSQIGGHYGYQDHHLQKQKKKGKKHRHANTSSSGGGGIVDLADPSILQARMHHGAAGQGQFGAQGQDSLNLPSRQGSIQPINRPIKDASYSLPTTAPSSIKPAVKITPTETPVNPGLSLPQDFPPLVAPQPPPPAPPRVHRKVTTSAAAIKPVVPVIPTSSSKTTSIQKDPQQGEQAGGIDPGTQSMPETLAKSKPKGIGASSSMPEAKTAVKSGEVSPAKSSKPAEKKLRPSMLDIAATKKEKDSTDNAGVTSGPTPSEPPTPATAASQVSASSATRPNQSRAFRVPPLPKAETRPASPAIASTITSKQASRRPSITSIDRPGTPASEKFSDNMSFASTTFSRANSPPPSKVGSAPVRQFTKSQQKKERQARAKQAEVASKVEDLPAKAEEPMQAPIIGRKKKAKKAKTQGSTDSTPTVTRPTSPAPKEEEVMEEKPEPATPVKEGRKTASKSAADIKEPDTPSSPATPASNDPQKASLTAASIFASLFKSGELSPTVSELFKSVPGLNHRFESLELDLAAADNSMVSDSQMHCLDQGEAITIQKSPTNHVVVLPDRSALRGLTASQAARYLELRKQALANGDVPSNQALAGLVPVLPQVSLPVARFPSRIPSGDQKLPNHFAAPAPGPTSLSAHMQKYGTMEGPRDEDFLKKIQSINVEAAEQALSLTRKETETLEKRLNTVLKKNRRLLFGNVH</sequence>
<keyword evidence="1" id="KW-0694">RNA-binding</keyword>
<feature type="domain" description="RRM" evidence="3">
    <location>
        <begin position="68"/>
        <end position="158"/>
    </location>
</feature>
<dbReference type="InterPro" id="IPR000504">
    <property type="entry name" value="RRM_dom"/>
</dbReference>
<evidence type="ECO:0000256" key="2">
    <source>
        <dbReference type="SAM" id="MobiDB-lite"/>
    </source>
</evidence>
<dbReference type="PROSITE" id="PS50102">
    <property type="entry name" value="RRM"/>
    <property type="match status" value="1"/>
</dbReference>
<feature type="compositionally biased region" description="Low complexity" evidence="2">
    <location>
        <begin position="953"/>
        <end position="965"/>
    </location>
</feature>
<keyword evidence="5" id="KW-1185">Reference proteome</keyword>
<dbReference type="OrthoDB" id="1923159at2759"/>
<dbReference type="InterPro" id="IPR039780">
    <property type="entry name" value="Mot2"/>
</dbReference>
<feature type="compositionally biased region" description="Polar residues" evidence="2">
    <location>
        <begin position="255"/>
        <end position="293"/>
    </location>
</feature>
<dbReference type="InterPro" id="IPR003954">
    <property type="entry name" value="RRM_euk-type"/>
</dbReference>
<dbReference type="PANTHER" id="PTHR12603">
    <property type="entry name" value="CCR4-NOT TRANSCRIPTION COMPLEX RELATED"/>
    <property type="match status" value="1"/>
</dbReference>
<dbReference type="InterPro" id="IPR034261">
    <property type="entry name" value="CNOT4_RRM"/>
</dbReference>
<feature type="compositionally biased region" description="Polar residues" evidence="2">
    <location>
        <begin position="990"/>
        <end position="1007"/>
    </location>
</feature>
<feature type="compositionally biased region" description="Low complexity" evidence="2">
    <location>
        <begin position="443"/>
        <end position="458"/>
    </location>
</feature>
<feature type="compositionally biased region" description="Basic and acidic residues" evidence="2">
    <location>
        <begin position="1116"/>
        <end position="1137"/>
    </location>
</feature>
<name>A0A8H3FCS7_9LECA</name>
<dbReference type="InterPro" id="IPR035979">
    <property type="entry name" value="RBD_domain_sf"/>
</dbReference>
<dbReference type="InterPro" id="IPR012677">
    <property type="entry name" value="Nucleotide-bd_a/b_plait_sf"/>
</dbReference>
<feature type="compositionally biased region" description="Polar residues" evidence="2">
    <location>
        <begin position="501"/>
        <end position="512"/>
    </location>
</feature>
<feature type="compositionally biased region" description="Basic residues" evidence="2">
    <location>
        <begin position="1088"/>
        <end position="1097"/>
    </location>
</feature>
<feature type="compositionally biased region" description="Low complexity" evidence="2">
    <location>
        <begin position="473"/>
        <end position="490"/>
    </location>
</feature>
<feature type="compositionally biased region" description="Polar residues" evidence="2">
    <location>
        <begin position="428"/>
        <end position="440"/>
    </location>
</feature>
<dbReference type="CDD" id="cd12438">
    <property type="entry name" value="RRM_CNOT4"/>
    <property type="match status" value="1"/>
</dbReference>
<dbReference type="EMBL" id="CAJPDT010000030">
    <property type="protein sequence ID" value="CAF9922261.1"/>
    <property type="molecule type" value="Genomic_DNA"/>
</dbReference>
<feature type="compositionally biased region" description="Polar residues" evidence="2">
    <location>
        <begin position="1098"/>
        <end position="1112"/>
    </location>
</feature>
<feature type="region of interest" description="Disordered" evidence="2">
    <location>
        <begin position="399"/>
        <end position="512"/>
    </location>
</feature>
<dbReference type="GO" id="GO:0004842">
    <property type="term" value="F:ubiquitin-protein transferase activity"/>
    <property type="evidence" value="ECO:0007669"/>
    <property type="project" value="InterPro"/>
</dbReference>